<dbReference type="PANTHER" id="PTHR23074:SF19">
    <property type="entry name" value="KATANIN P60 ATPASE-CONTAINING SUBUNIT A1"/>
    <property type="match status" value="1"/>
</dbReference>
<accession>A0A210Q8A2</accession>
<dbReference type="AlphaFoldDB" id="A0A210Q8A2"/>
<reference evidence="2 3" key="1">
    <citation type="journal article" date="2017" name="Nat. Ecol. Evol.">
        <title>Scallop genome provides insights into evolution of bilaterian karyotype and development.</title>
        <authorList>
            <person name="Wang S."/>
            <person name="Zhang J."/>
            <person name="Jiao W."/>
            <person name="Li J."/>
            <person name="Xun X."/>
            <person name="Sun Y."/>
            <person name="Guo X."/>
            <person name="Huan P."/>
            <person name="Dong B."/>
            <person name="Zhang L."/>
            <person name="Hu X."/>
            <person name="Sun X."/>
            <person name="Wang J."/>
            <person name="Zhao C."/>
            <person name="Wang Y."/>
            <person name="Wang D."/>
            <person name="Huang X."/>
            <person name="Wang R."/>
            <person name="Lv J."/>
            <person name="Li Y."/>
            <person name="Zhang Z."/>
            <person name="Liu B."/>
            <person name="Lu W."/>
            <person name="Hui Y."/>
            <person name="Liang J."/>
            <person name="Zhou Z."/>
            <person name="Hou R."/>
            <person name="Li X."/>
            <person name="Liu Y."/>
            <person name="Li H."/>
            <person name="Ning X."/>
            <person name="Lin Y."/>
            <person name="Zhao L."/>
            <person name="Xing Q."/>
            <person name="Dou J."/>
            <person name="Li Y."/>
            <person name="Mao J."/>
            <person name="Guo H."/>
            <person name="Dou H."/>
            <person name="Li T."/>
            <person name="Mu C."/>
            <person name="Jiang W."/>
            <person name="Fu Q."/>
            <person name="Fu X."/>
            <person name="Miao Y."/>
            <person name="Liu J."/>
            <person name="Yu Q."/>
            <person name="Li R."/>
            <person name="Liao H."/>
            <person name="Li X."/>
            <person name="Kong Y."/>
            <person name="Jiang Z."/>
            <person name="Chourrout D."/>
            <person name="Li R."/>
            <person name="Bao Z."/>
        </authorList>
    </citation>
    <scope>NUCLEOTIDE SEQUENCE [LARGE SCALE GENOMIC DNA]</scope>
    <source>
        <strain evidence="2 3">PY_sf001</strain>
    </source>
</reference>
<evidence type="ECO:0000313" key="3">
    <source>
        <dbReference type="Proteomes" id="UP000242188"/>
    </source>
</evidence>
<protein>
    <submittedName>
        <fullName evidence="2">Katanin p60 ATPase-containing subunit A1</fullName>
    </submittedName>
</protein>
<dbReference type="InterPro" id="IPR027417">
    <property type="entry name" value="P-loop_NTPase"/>
</dbReference>
<dbReference type="Proteomes" id="UP000242188">
    <property type="component" value="Unassembled WGS sequence"/>
</dbReference>
<dbReference type="GO" id="GO:0051013">
    <property type="term" value="P:microtubule severing"/>
    <property type="evidence" value="ECO:0007669"/>
    <property type="project" value="TreeGrafter"/>
</dbReference>
<sequence>MVLAATNFPWDLDEALRRRLEKRIYIPLPTAEGREELLKINLREVKLADDVNLTAIAQELTGYSGADITNVCR</sequence>
<evidence type="ECO:0000313" key="2">
    <source>
        <dbReference type="EMBL" id="OWF44970.1"/>
    </source>
</evidence>
<dbReference type="GO" id="GO:0016887">
    <property type="term" value="F:ATP hydrolysis activity"/>
    <property type="evidence" value="ECO:0007669"/>
    <property type="project" value="TreeGrafter"/>
</dbReference>
<proteinExistence type="predicted"/>
<dbReference type="GO" id="GO:0015630">
    <property type="term" value="C:microtubule cytoskeleton"/>
    <property type="evidence" value="ECO:0007669"/>
    <property type="project" value="TreeGrafter"/>
</dbReference>
<evidence type="ECO:0000259" key="1">
    <source>
        <dbReference type="Pfam" id="PF17862"/>
    </source>
</evidence>
<organism evidence="2 3">
    <name type="scientific">Mizuhopecten yessoensis</name>
    <name type="common">Japanese scallop</name>
    <name type="synonym">Patinopecten yessoensis</name>
    <dbReference type="NCBI Taxonomy" id="6573"/>
    <lineage>
        <taxon>Eukaryota</taxon>
        <taxon>Metazoa</taxon>
        <taxon>Spiralia</taxon>
        <taxon>Lophotrochozoa</taxon>
        <taxon>Mollusca</taxon>
        <taxon>Bivalvia</taxon>
        <taxon>Autobranchia</taxon>
        <taxon>Pteriomorphia</taxon>
        <taxon>Pectinida</taxon>
        <taxon>Pectinoidea</taxon>
        <taxon>Pectinidae</taxon>
        <taxon>Mizuhopecten</taxon>
    </lineage>
</organism>
<dbReference type="SUPFAM" id="SSF52540">
    <property type="entry name" value="P-loop containing nucleoside triphosphate hydrolases"/>
    <property type="match status" value="1"/>
</dbReference>
<dbReference type="Gene3D" id="1.10.8.60">
    <property type="match status" value="1"/>
</dbReference>
<keyword evidence="3" id="KW-1185">Reference proteome</keyword>
<dbReference type="Pfam" id="PF17862">
    <property type="entry name" value="AAA_lid_3"/>
    <property type="match status" value="1"/>
</dbReference>
<dbReference type="PANTHER" id="PTHR23074">
    <property type="entry name" value="AAA DOMAIN-CONTAINING"/>
    <property type="match status" value="1"/>
</dbReference>
<dbReference type="InterPro" id="IPR050304">
    <property type="entry name" value="MT-severing_AAA_ATPase"/>
</dbReference>
<dbReference type="InterPro" id="IPR041569">
    <property type="entry name" value="AAA_lid_3"/>
</dbReference>
<dbReference type="STRING" id="6573.A0A210Q8A2"/>
<comment type="caution">
    <text evidence="2">The sequence shown here is derived from an EMBL/GenBank/DDBJ whole genome shotgun (WGS) entry which is preliminary data.</text>
</comment>
<dbReference type="Gene3D" id="3.40.50.300">
    <property type="entry name" value="P-loop containing nucleotide triphosphate hydrolases"/>
    <property type="match status" value="1"/>
</dbReference>
<dbReference type="EMBL" id="NEDP02004636">
    <property type="protein sequence ID" value="OWF44970.1"/>
    <property type="molecule type" value="Genomic_DNA"/>
</dbReference>
<name>A0A210Q8A2_MIZYE</name>
<gene>
    <name evidence="2" type="ORF">KP79_PYT01636</name>
</gene>
<feature type="domain" description="AAA ATPase AAA+ lid" evidence="1">
    <location>
        <begin position="50"/>
        <end position="73"/>
    </location>
</feature>